<reference evidence="2 3" key="1">
    <citation type="submission" date="2019-08" db="EMBL/GenBank/DDBJ databases">
        <title>Whole genome of Aphis craccivora.</title>
        <authorList>
            <person name="Voronova N.V."/>
            <person name="Shulinski R.S."/>
            <person name="Bandarenka Y.V."/>
            <person name="Zhorov D.G."/>
            <person name="Warner D."/>
        </authorList>
    </citation>
    <scope>NUCLEOTIDE SEQUENCE [LARGE SCALE GENOMIC DNA]</scope>
    <source>
        <strain evidence="2">180601</strain>
        <tissue evidence="2">Whole Body</tissue>
    </source>
</reference>
<dbReference type="CDD" id="cd20379">
    <property type="entry name" value="Tudor_dTUD-like"/>
    <property type="match status" value="1"/>
</dbReference>
<dbReference type="Gene3D" id="2.30.30.140">
    <property type="match status" value="2"/>
</dbReference>
<dbReference type="PANTHER" id="PTHR22948:SF76">
    <property type="entry name" value="FI20010P1-RELATED"/>
    <property type="match status" value="1"/>
</dbReference>
<dbReference type="AlphaFoldDB" id="A0A6G0ZMJ7"/>
<feature type="domain" description="Tudor" evidence="1">
    <location>
        <begin position="90"/>
        <end position="148"/>
    </location>
</feature>
<dbReference type="OrthoDB" id="9989103at2759"/>
<proteinExistence type="predicted"/>
<dbReference type="InterPro" id="IPR035437">
    <property type="entry name" value="SNase_OB-fold_sf"/>
</dbReference>
<dbReference type="EMBL" id="VUJU01000153">
    <property type="protein sequence ID" value="KAF0772640.1"/>
    <property type="molecule type" value="Genomic_DNA"/>
</dbReference>
<sequence length="576" mass="66057">MVEKLTCDMSEVANQFSTLLSFKNSQSEELNSTNNIHIPVINKPIRGDVWNVYVSNINSLKYVHVQNIENYEYIQLISTELDKHVSTLTKLPKVGDLIAARDYDGVWFRATVESITELGLYVTFIDFGISQALVTEFKDLPKELYSVTPMAFYCCLRNVSKEIDNRLSVLDLFDAIRKFFNCYQITTTFLSNNEPYLVTLSHNKNDVLDIVYNLVWDGIVPGISDDPINCAKIKMLNKIFPNSKTEVANIGPVLSMNHFYVETELSYQTGKAIRTEIENHTKWIPVLHPEEGQIVIAKNTNDLKLYRARVIMKYHNCEKYKCFLIDCMTFENCSEMFKPSDYLRTAPPIKLHCSLDISKKCCNHILESINLAFIDEIAKCIGESKVMHVKEIDNPCVIDLEIGNLNLFQVIEPCEVTVINYWSMNYFSVRLNSSEAKQIQHVLNTTKILPTVSNPELFKLYVAKNESQYKRVKYLGKNEFGLRVKLVDEFVCQKIFVGELYELPNSIVNKKTTDLPCSLGLDKLSYSNRLFVDICKNGKTKFKMVVINDNGINALIVKLFLDCNDITLMICNQPSY</sequence>
<dbReference type="SUPFAM" id="SSF63748">
    <property type="entry name" value="Tudor/PWWP/MBT"/>
    <property type="match status" value="2"/>
</dbReference>
<evidence type="ECO:0000313" key="2">
    <source>
        <dbReference type="EMBL" id="KAF0772640.1"/>
    </source>
</evidence>
<comment type="caution">
    <text evidence="2">The sequence shown here is derived from an EMBL/GenBank/DDBJ whole genome shotgun (WGS) entry which is preliminary data.</text>
</comment>
<evidence type="ECO:0000313" key="3">
    <source>
        <dbReference type="Proteomes" id="UP000478052"/>
    </source>
</evidence>
<dbReference type="Proteomes" id="UP000478052">
    <property type="component" value="Unassembled WGS sequence"/>
</dbReference>
<protein>
    <submittedName>
        <fullName evidence="2">Nuclease domain-containing protein 1</fullName>
    </submittedName>
</protein>
<dbReference type="GO" id="GO:0005737">
    <property type="term" value="C:cytoplasm"/>
    <property type="evidence" value="ECO:0007669"/>
    <property type="project" value="UniProtKB-ARBA"/>
</dbReference>
<dbReference type="InterPro" id="IPR002999">
    <property type="entry name" value="Tudor"/>
</dbReference>
<dbReference type="PANTHER" id="PTHR22948">
    <property type="entry name" value="TUDOR DOMAIN CONTAINING PROTEIN"/>
    <property type="match status" value="1"/>
</dbReference>
<organism evidence="2 3">
    <name type="scientific">Aphis craccivora</name>
    <name type="common">Cowpea aphid</name>
    <dbReference type="NCBI Taxonomy" id="307492"/>
    <lineage>
        <taxon>Eukaryota</taxon>
        <taxon>Metazoa</taxon>
        <taxon>Ecdysozoa</taxon>
        <taxon>Arthropoda</taxon>
        <taxon>Hexapoda</taxon>
        <taxon>Insecta</taxon>
        <taxon>Pterygota</taxon>
        <taxon>Neoptera</taxon>
        <taxon>Paraneoptera</taxon>
        <taxon>Hemiptera</taxon>
        <taxon>Sternorrhyncha</taxon>
        <taxon>Aphidomorpha</taxon>
        <taxon>Aphidoidea</taxon>
        <taxon>Aphididae</taxon>
        <taxon>Aphidini</taxon>
        <taxon>Aphis</taxon>
        <taxon>Aphis</taxon>
    </lineage>
</organism>
<name>A0A6G0ZMJ7_APHCR</name>
<dbReference type="Gene3D" id="2.40.50.90">
    <property type="match status" value="1"/>
</dbReference>
<evidence type="ECO:0000259" key="1">
    <source>
        <dbReference type="SMART" id="SM00333"/>
    </source>
</evidence>
<dbReference type="SMART" id="SM00333">
    <property type="entry name" value="TUDOR"/>
    <property type="match status" value="2"/>
</dbReference>
<dbReference type="Pfam" id="PF00567">
    <property type="entry name" value="TUDOR"/>
    <property type="match status" value="2"/>
</dbReference>
<keyword evidence="3" id="KW-1185">Reference proteome</keyword>
<gene>
    <name evidence="2" type="ORF">FWK35_00001631</name>
</gene>
<dbReference type="InterPro" id="IPR050621">
    <property type="entry name" value="Tudor_domain_containing"/>
</dbReference>
<feature type="domain" description="Tudor" evidence="1">
    <location>
        <begin position="287"/>
        <end position="343"/>
    </location>
</feature>
<accession>A0A6G0ZMJ7</accession>